<dbReference type="Pfam" id="PF10988">
    <property type="entry name" value="DUF2807"/>
    <property type="match status" value="1"/>
</dbReference>
<feature type="domain" description="Putative auto-transporter adhesin head GIN" evidence="1">
    <location>
        <begin position="42"/>
        <end position="220"/>
    </location>
</feature>
<dbReference type="EMBL" id="VSSQ01000023">
    <property type="protein sequence ID" value="MPL64050.1"/>
    <property type="molecule type" value="Genomic_DNA"/>
</dbReference>
<proteinExistence type="predicted"/>
<sequence length="236" mass="25665">MFSDSIRPLKNNKYLFMKKIIFSFLVLLVQVAYSQTSKNFGDFSAVKVYDRINVTLVKSSENKIQVKGDDPDVEIVNKNGELKIRMIPTMLMQGDKSEVTVFYEDINEIQASQGSKITSDGTIDSKMLSITSNEGSTLNLQVDVNLLNSKANSGGIINVSGIAEIQDVLVNSGAQFYGRDLDSETVTITANAGGFAEVNASKILNATTRAGGNIDVYGSPKDRNTKNVLGGKITFK</sequence>
<comment type="caution">
    <text evidence="2">The sequence shown here is derived from an EMBL/GenBank/DDBJ whole genome shotgun (WGS) entry which is preliminary data.</text>
</comment>
<dbReference type="InterPro" id="IPR021255">
    <property type="entry name" value="DUF2807"/>
</dbReference>
<dbReference type="Gene3D" id="2.160.20.120">
    <property type="match status" value="1"/>
</dbReference>
<dbReference type="AlphaFoldDB" id="A0A644TAZ4"/>
<name>A0A644TAZ4_9ZZZZ</name>
<organism evidence="2">
    <name type="scientific">bioreactor metagenome</name>
    <dbReference type="NCBI Taxonomy" id="1076179"/>
    <lineage>
        <taxon>unclassified sequences</taxon>
        <taxon>metagenomes</taxon>
        <taxon>ecological metagenomes</taxon>
    </lineage>
</organism>
<evidence type="ECO:0000313" key="2">
    <source>
        <dbReference type="EMBL" id="MPL64050.1"/>
    </source>
</evidence>
<evidence type="ECO:0000259" key="1">
    <source>
        <dbReference type="Pfam" id="PF10988"/>
    </source>
</evidence>
<accession>A0A644TAZ4</accession>
<gene>
    <name evidence="2" type="ORF">SDC9_09699</name>
</gene>
<protein>
    <recommendedName>
        <fullName evidence="1">Putative auto-transporter adhesin head GIN domain-containing protein</fullName>
    </recommendedName>
</protein>
<reference evidence="2" key="1">
    <citation type="submission" date="2019-08" db="EMBL/GenBank/DDBJ databases">
        <authorList>
            <person name="Kucharzyk K."/>
            <person name="Murdoch R.W."/>
            <person name="Higgins S."/>
            <person name="Loffler F."/>
        </authorList>
    </citation>
    <scope>NUCLEOTIDE SEQUENCE</scope>
</reference>